<comment type="pathway">
    <text evidence="1">Lipid metabolism.</text>
</comment>
<dbReference type="EC" id="2.3.1.-" evidence="6"/>
<feature type="transmembrane region" description="Helical" evidence="4">
    <location>
        <begin position="12"/>
        <end position="30"/>
    </location>
</feature>
<gene>
    <name evidence="6" type="primary">plsC</name>
    <name evidence="6" type="ORF">L21SP3_00496</name>
</gene>
<evidence type="ECO:0000259" key="5">
    <source>
        <dbReference type="SMART" id="SM00563"/>
    </source>
</evidence>
<evidence type="ECO:0000256" key="3">
    <source>
        <dbReference type="ARBA" id="ARBA00023315"/>
    </source>
</evidence>
<keyword evidence="4" id="KW-0472">Membrane</keyword>
<evidence type="ECO:0000313" key="6">
    <source>
        <dbReference type="EMBL" id="AQQ08707.1"/>
    </source>
</evidence>
<dbReference type="STRING" id="1940790.L21SP3_00496"/>
<keyword evidence="4" id="KW-1133">Transmembrane helix</keyword>
<reference evidence="7" key="1">
    <citation type="submission" date="2017-02" db="EMBL/GenBank/DDBJ databases">
        <title>Comparative genomics and description of representatives of a novel lineage of planctomycetes thriving in anoxic sediments.</title>
        <authorList>
            <person name="Spring S."/>
            <person name="Bunk B."/>
            <person name="Sproer C."/>
            <person name="Klenk H.-P."/>
        </authorList>
    </citation>
    <scope>NUCLEOTIDE SEQUENCE [LARGE SCALE GENOMIC DNA]</scope>
    <source>
        <strain evidence="7">L21-RPul-D3</strain>
    </source>
</reference>
<dbReference type="SUPFAM" id="SSF69593">
    <property type="entry name" value="Glycerol-3-phosphate (1)-acyltransferase"/>
    <property type="match status" value="1"/>
</dbReference>
<dbReference type="AlphaFoldDB" id="A0A1Q2HMM0"/>
<protein>
    <submittedName>
        <fullName evidence="6">1-acyl-sn-glycerol-3-phosphate acyltransferase</fullName>
        <ecNumber evidence="6">2.3.1.-</ecNumber>
    </submittedName>
</protein>
<dbReference type="CDD" id="cd07989">
    <property type="entry name" value="LPLAT_AGPAT-like"/>
    <property type="match status" value="1"/>
</dbReference>
<sequence length="225" mass="26072">MNNIGVRFKRTFFFYWLAKLSTTAFMRIFYRVRVKGKENLPDKGAFIMVSNHQSFLDPMLAVMFTWRVIFFLARDTLFKGLFGQLLLKLNTRPVKRGESDLKAMRTMIDILQRGYGTCIYPEGTRTPDGRIAEIKPGFLLLARKTKAPVIPFVIEGLHEIWPKKQSKPNLSGRVMVEIGEPVPYEKIKEQGAENFAKWLTDKIRQMQNDARVELGKEPFDYEALS</sequence>
<dbReference type="GO" id="GO:0003841">
    <property type="term" value="F:1-acylglycerol-3-phosphate O-acyltransferase activity"/>
    <property type="evidence" value="ECO:0007669"/>
    <property type="project" value="TreeGrafter"/>
</dbReference>
<keyword evidence="7" id="KW-1185">Reference proteome</keyword>
<dbReference type="PANTHER" id="PTHR10434">
    <property type="entry name" value="1-ACYL-SN-GLYCEROL-3-PHOSPHATE ACYLTRANSFERASE"/>
    <property type="match status" value="1"/>
</dbReference>
<dbReference type="EMBL" id="CP019633">
    <property type="protein sequence ID" value="AQQ08707.1"/>
    <property type="molecule type" value="Genomic_DNA"/>
</dbReference>
<dbReference type="InterPro" id="IPR002123">
    <property type="entry name" value="Plipid/glycerol_acylTrfase"/>
</dbReference>
<keyword evidence="2 6" id="KW-0808">Transferase</keyword>
<dbReference type="SMART" id="SM00563">
    <property type="entry name" value="PlsC"/>
    <property type="match status" value="1"/>
</dbReference>
<dbReference type="Proteomes" id="UP000188273">
    <property type="component" value="Chromosome"/>
</dbReference>
<name>A0A1Q2HMM0_9BACT</name>
<feature type="domain" description="Phospholipid/glycerol acyltransferase" evidence="5">
    <location>
        <begin position="46"/>
        <end position="157"/>
    </location>
</feature>
<dbReference type="Pfam" id="PF01553">
    <property type="entry name" value="Acyltransferase"/>
    <property type="match status" value="1"/>
</dbReference>
<proteinExistence type="predicted"/>
<evidence type="ECO:0000256" key="2">
    <source>
        <dbReference type="ARBA" id="ARBA00022679"/>
    </source>
</evidence>
<keyword evidence="4" id="KW-0812">Transmembrane</keyword>
<dbReference type="GO" id="GO:0006654">
    <property type="term" value="P:phosphatidic acid biosynthetic process"/>
    <property type="evidence" value="ECO:0007669"/>
    <property type="project" value="TreeGrafter"/>
</dbReference>
<dbReference type="RefSeq" id="WP_077539186.1">
    <property type="nucleotide sequence ID" value="NZ_CP019633.1"/>
</dbReference>
<dbReference type="KEGG" id="pbu:L21SP3_00496"/>
<dbReference type="PANTHER" id="PTHR10434:SF11">
    <property type="entry name" value="1-ACYL-SN-GLYCEROL-3-PHOSPHATE ACYLTRANSFERASE"/>
    <property type="match status" value="1"/>
</dbReference>
<organism evidence="6 7">
    <name type="scientific">Sedimentisphaera cyanobacteriorum</name>
    <dbReference type="NCBI Taxonomy" id="1940790"/>
    <lineage>
        <taxon>Bacteria</taxon>
        <taxon>Pseudomonadati</taxon>
        <taxon>Planctomycetota</taxon>
        <taxon>Phycisphaerae</taxon>
        <taxon>Sedimentisphaerales</taxon>
        <taxon>Sedimentisphaeraceae</taxon>
        <taxon>Sedimentisphaera</taxon>
    </lineage>
</organism>
<accession>A0A1Q2HMM0</accession>
<evidence type="ECO:0000313" key="7">
    <source>
        <dbReference type="Proteomes" id="UP000188273"/>
    </source>
</evidence>
<evidence type="ECO:0000256" key="4">
    <source>
        <dbReference type="SAM" id="Phobius"/>
    </source>
</evidence>
<keyword evidence="3 6" id="KW-0012">Acyltransferase</keyword>
<evidence type="ECO:0000256" key="1">
    <source>
        <dbReference type="ARBA" id="ARBA00005189"/>
    </source>
</evidence>
<dbReference type="OrthoDB" id="9803035at2"/>